<dbReference type="PANTHER" id="PTHR19331">
    <property type="entry name" value="SCAVENGER RECEPTOR DOMAIN-CONTAINING"/>
    <property type="match status" value="1"/>
</dbReference>
<keyword evidence="7 10" id="KW-1015">Disulfide bond</keyword>
<dbReference type="PRINTS" id="PR00258">
    <property type="entry name" value="SPERACTRCPTR"/>
</dbReference>
<comment type="subcellular location">
    <subcellularLocation>
        <location evidence="1">Membrane</location>
        <topology evidence="1">Single-pass membrane protein</topology>
    </subcellularLocation>
</comment>
<feature type="disulfide bond" evidence="10">
    <location>
        <begin position="416"/>
        <end position="480"/>
    </location>
</feature>
<feature type="domain" description="SRCR" evidence="13">
    <location>
        <begin position="30"/>
        <end position="174"/>
    </location>
</feature>
<proteinExistence type="predicted"/>
<feature type="disulfide bond" evidence="10">
    <location>
        <begin position="218"/>
        <end position="279"/>
    </location>
</feature>
<dbReference type="InterPro" id="IPR036772">
    <property type="entry name" value="SRCR-like_dom_sf"/>
</dbReference>
<feature type="domain" description="SRCR" evidence="13">
    <location>
        <begin position="1022"/>
        <end position="1123"/>
    </location>
</feature>
<evidence type="ECO:0000256" key="12">
    <source>
        <dbReference type="SAM" id="Phobius"/>
    </source>
</evidence>
<gene>
    <name evidence="14" type="ORF">FSP39_014258</name>
</gene>
<dbReference type="FunFam" id="3.10.250.10:FF:000007">
    <property type="entry name" value="Soluble scavenger receptor cysteine-rich domain-containing protein SSC5D"/>
    <property type="match status" value="1"/>
</dbReference>
<dbReference type="Gene3D" id="3.10.250.10">
    <property type="entry name" value="SRCR-like domain"/>
    <property type="match status" value="11"/>
</dbReference>
<reference evidence="14" key="1">
    <citation type="submission" date="2019-08" db="EMBL/GenBank/DDBJ databases">
        <title>The improved chromosome-level genome for the pearl oyster Pinctada fucata martensii using PacBio sequencing and Hi-C.</title>
        <authorList>
            <person name="Zheng Z."/>
        </authorList>
    </citation>
    <scope>NUCLEOTIDE SEQUENCE</scope>
    <source>
        <strain evidence="14">ZZ-2019</strain>
        <tissue evidence="14">Adductor muscle</tissue>
    </source>
</reference>
<feature type="disulfide bond" evidence="10">
    <location>
        <begin position="1198"/>
        <end position="1208"/>
    </location>
</feature>
<feature type="disulfide bond" evidence="10">
    <location>
        <begin position="1047"/>
        <end position="1111"/>
    </location>
</feature>
<dbReference type="SMART" id="SM00202">
    <property type="entry name" value="SR"/>
    <property type="match status" value="12"/>
</dbReference>
<feature type="disulfide bond" evidence="10">
    <location>
        <begin position="980"/>
        <end position="990"/>
    </location>
</feature>
<dbReference type="SUPFAM" id="SSF56487">
    <property type="entry name" value="SRCR-like"/>
    <property type="match status" value="13"/>
</dbReference>
<keyword evidence="2 12" id="KW-0812">Transmembrane</keyword>
<feature type="domain" description="SRCR" evidence="13">
    <location>
        <begin position="283"/>
        <end position="380"/>
    </location>
</feature>
<evidence type="ECO:0000259" key="13">
    <source>
        <dbReference type="PROSITE" id="PS50287"/>
    </source>
</evidence>
<comment type="caution">
    <text evidence="14">The sequence shown here is derived from an EMBL/GenBank/DDBJ whole genome shotgun (WGS) entry which is preliminary data.</text>
</comment>
<evidence type="ECO:0000256" key="3">
    <source>
        <dbReference type="ARBA" id="ARBA00022729"/>
    </source>
</evidence>
<feature type="domain" description="SRCR" evidence="13">
    <location>
        <begin position="1130"/>
        <end position="1239"/>
    </location>
</feature>
<evidence type="ECO:0000256" key="8">
    <source>
        <dbReference type="ARBA" id="ARBA00023170"/>
    </source>
</evidence>
<feature type="compositionally biased region" description="Polar residues" evidence="11">
    <location>
        <begin position="1417"/>
        <end position="1428"/>
    </location>
</feature>
<feature type="disulfide bond" evidence="10">
    <location>
        <begin position="135"/>
        <end position="145"/>
    </location>
</feature>
<evidence type="ECO:0000256" key="7">
    <source>
        <dbReference type="ARBA" id="ARBA00023157"/>
    </source>
</evidence>
<feature type="disulfide bond" evidence="10">
    <location>
        <begin position="459"/>
        <end position="469"/>
    </location>
</feature>
<dbReference type="Proteomes" id="UP001186944">
    <property type="component" value="Unassembled WGS sequence"/>
</dbReference>
<keyword evidence="3" id="KW-0732">Signal</keyword>
<dbReference type="Pfam" id="PF00530">
    <property type="entry name" value="SRCR"/>
    <property type="match status" value="11"/>
</dbReference>
<feature type="disulfide bond" evidence="10">
    <location>
        <begin position="429"/>
        <end position="490"/>
    </location>
</feature>
<feature type="domain" description="SRCR" evidence="13">
    <location>
        <begin position="394"/>
        <end position="491"/>
    </location>
</feature>
<evidence type="ECO:0000256" key="4">
    <source>
        <dbReference type="ARBA" id="ARBA00022737"/>
    </source>
</evidence>
<evidence type="ECO:0000256" key="9">
    <source>
        <dbReference type="ARBA" id="ARBA00023180"/>
    </source>
</evidence>
<sequence length="1481" mass="163605">MFLPHRSSPVQRHGCSSHNSDAGVQCYDSVRLVDSKDIFYGRLEMYINKTFTSVCDDGFTACVSQAQEITVRIREDKYYGSLEANKYGFWSPVCNERWDDHDANVTCRQLGYFGGMAFKGSSRLQAPMTVGGFNCTGLEGSLRECKHNNFGEDMGCSEKIVGRFTRTTAGVLCYQGNEGLKFRISGGRKSGRVEVFYYGMWGRVCNRRWDDKDARVFCRSLGKGFIDGEAGPEENSDEDKSSVVWVDYVDCEGTEEGLLQCDLHWDPDYSSCSSATAICMDSVRLEKGDKKSHGVVQVYQHENWGTVCNHLWTEEDIRVTCRQLGYERGVSVCCGAYGYLYAKGVIDKVSCYGNETSLLNCTYHPPPGSCSQDYAAVACFNGSMPTYRDYGISISGSSNTSGAVELTFLNISGRVCADGWDNADATVACREMGYMKGLAYNHKILFGKGSPIWATNVNCTGNEYTLSQCPNFTLGNVKDCRQRFDAGVVCYSTVGVNFRLSGPTSYYGRVDMAVDGVWGAICNRYWDNAEASAFWKETSLLDCPHEGWKEAFSSSCQSHEKDATVHCYNTVKLDTGIGLETKDGPVMYYYNDTWNLICDKDFDDMSARVVCRELGFVDGRSVCCSAYGKTFDNILEKKSLRCSGNENSITECLKPSDCGPYDMYASVICFNKTDMGQVDLMSGGYKLGFVVDDNKENVMSQTLTKGQIAVQQYGIVGRISSQFWDDTEAQVFCRSRGAKYGISYQMAPKPFRSDPTYLMSDFNCTGSEPSLLNCSYHGRKNLGNNTMVNTAAALCYNESGISYRIANGKVNEGRVELAFNGRWGTVCDLSWDDQDAAVFCRMMNFSDGYAVSGGHFGEGTGPVWISHLVCKGTENSIHSCAHQGFSEENVTTGWKKCSSHKDDAGVHCVDKLRLNLGYNASMGAVELYHNKKWTSVCESGTNNLGARVICRTLGYNDGRAVPGSAFGNITSPIQVLRIDCSGNEDDVSRCRIDYTEPGECTKYLSVYCSNKAIIQKRFDVKLNLDDDNSDGHGEVMVKLHGIWGSVCMNNWTEVEASVTCRQLGYKGGVPYLIPANKKYKHPMLMSRVQCLGNETSLENCAYLRRDEKGSCNYEDKRAGVLCYKNSGIQYQFYPNSTYNRGRVEIQYEGTWGGVCDFLWDSRDAEVFCRSQGFKGGIEIAGGQFGQSSGPLWFTRVSCDGNEPDILRCSHSGFNNSGNIASTYERLCKKRSNDAAAWCFNETVEIQSIRLADGDGTFGRVEVFLAGPNEWGTICDDYWDDRDATVVCRQLGFATGIAKKQGSFGRGSGPIWLDNMDCSGKEDRIQECKHNGFNIQNCHHGEDSGVVCKGEADSVKSSPVRTLQKEENLAVAITVPIIVILIVIIIVIGVCYWRQREGGDSMKTTLVDNEIHDPSVMPSGSTAGHSSSDAGGRVTLSRLKATFSKAIGTGSDSKPKGLSNPNYENMRNEDFQLGPPSGESNM</sequence>
<feature type="transmembrane region" description="Helical" evidence="12">
    <location>
        <begin position="1368"/>
        <end position="1392"/>
    </location>
</feature>
<feature type="domain" description="SRCR" evidence="13">
    <location>
        <begin position="182"/>
        <end position="280"/>
    </location>
</feature>
<feature type="domain" description="SRCR" evidence="13">
    <location>
        <begin position="912"/>
        <end position="1009"/>
    </location>
</feature>
<evidence type="ECO:0000256" key="10">
    <source>
        <dbReference type="PROSITE-ProRule" id="PRU00196"/>
    </source>
</evidence>
<feature type="domain" description="SRCR" evidence="13">
    <location>
        <begin position="571"/>
        <end position="670"/>
    </location>
</feature>
<keyword evidence="8" id="KW-0675">Receptor</keyword>
<protein>
    <recommendedName>
        <fullName evidence="13">SRCR domain-containing protein</fullName>
    </recommendedName>
</protein>
<keyword evidence="6 12" id="KW-0472">Membrane</keyword>
<feature type="domain" description="SRCR" evidence="13">
    <location>
        <begin position="1248"/>
        <end position="1348"/>
    </location>
</feature>
<feature type="disulfide bond" evidence="10">
    <location>
        <begin position="351"/>
        <end position="361"/>
    </location>
</feature>
<feature type="region of interest" description="Disordered" evidence="11">
    <location>
        <begin position="1410"/>
        <end position="1430"/>
    </location>
</feature>
<accession>A0AA88Y4H0</accession>
<feature type="disulfide bond" evidence="10">
    <location>
        <begin position="1090"/>
        <end position="1100"/>
    </location>
</feature>
<feature type="disulfide bond" evidence="10">
    <location>
        <begin position="764"/>
        <end position="774"/>
    </location>
</feature>
<keyword evidence="4" id="KW-0677">Repeat</keyword>
<feature type="disulfide bond" evidence="10">
    <location>
        <begin position="870"/>
        <end position="880"/>
    </location>
</feature>
<evidence type="ECO:0000313" key="15">
    <source>
        <dbReference type="Proteomes" id="UP001186944"/>
    </source>
</evidence>
<dbReference type="FunFam" id="3.10.250.10:FF:000016">
    <property type="entry name" value="Scavenger receptor cysteine-rich protein type 12"/>
    <property type="match status" value="6"/>
</dbReference>
<dbReference type="FunFam" id="3.10.250.10:FF:000011">
    <property type="entry name" value="Scavenger receptor class A member 5"/>
    <property type="match status" value="1"/>
</dbReference>
<evidence type="ECO:0000256" key="5">
    <source>
        <dbReference type="ARBA" id="ARBA00022989"/>
    </source>
</evidence>
<dbReference type="PANTHER" id="PTHR19331:SF465">
    <property type="entry name" value="EGG PEPTIDE SPERACT RECEPTOR"/>
    <property type="match status" value="1"/>
</dbReference>
<keyword evidence="15" id="KW-1185">Reference proteome</keyword>
<evidence type="ECO:0000256" key="6">
    <source>
        <dbReference type="ARBA" id="ARBA00023136"/>
    </source>
</evidence>
<organism evidence="14 15">
    <name type="scientific">Pinctada imbricata</name>
    <name type="common">Atlantic pearl-oyster</name>
    <name type="synonym">Pinctada martensii</name>
    <dbReference type="NCBI Taxonomy" id="66713"/>
    <lineage>
        <taxon>Eukaryota</taxon>
        <taxon>Metazoa</taxon>
        <taxon>Spiralia</taxon>
        <taxon>Lophotrochozoa</taxon>
        <taxon>Mollusca</taxon>
        <taxon>Bivalvia</taxon>
        <taxon>Autobranchia</taxon>
        <taxon>Pteriomorphia</taxon>
        <taxon>Pterioida</taxon>
        <taxon>Pterioidea</taxon>
        <taxon>Pteriidae</taxon>
        <taxon>Pinctada</taxon>
    </lineage>
</organism>
<feature type="domain" description="SRCR" evidence="13">
    <location>
        <begin position="498"/>
        <end position="534"/>
    </location>
</feature>
<feature type="disulfide bond" evidence="10">
    <location>
        <begin position="1317"/>
        <end position="1327"/>
    </location>
</feature>
<dbReference type="InterPro" id="IPR001190">
    <property type="entry name" value="SRCR"/>
</dbReference>
<feature type="disulfide bond" evidence="10">
    <location>
        <begin position="642"/>
        <end position="652"/>
    </location>
</feature>
<evidence type="ECO:0000313" key="14">
    <source>
        <dbReference type="EMBL" id="KAK3097898.1"/>
    </source>
</evidence>
<feature type="domain" description="SRCR" evidence="13">
    <location>
        <begin position="803"/>
        <end position="909"/>
    </location>
</feature>
<evidence type="ECO:0000256" key="1">
    <source>
        <dbReference type="ARBA" id="ARBA00004167"/>
    </source>
</evidence>
<dbReference type="PROSITE" id="PS50287">
    <property type="entry name" value="SRCR_2"/>
    <property type="match status" value="12"/>
</dbReference>
<dbReference type="GO" id="GO:0016020">
    <property type="term" value="C:membrane"/>
    <property type="evidence" value="ECO:0007669"/>
    <property type="project" value="UniProtKB-SubCell"/>
</dbReference>
<feature type="region of interest" description="Disordered" evidence="11">
    <location>
        <begin position="1445"/>
        <end position="1481"/>
    </location>
</feature>
<keyword evidence="9" id="KW-0325">Glycoprotein</keyword>
<keyword evidence="5 12" id="KW-1133">Transmembrane helix</keyword>
<feature type="disulfide bond" evidence="10">
    <location>
        <begin position="251"/>
        <end position="261"/>
    </location>
</feature>
<comment type="caution">
    <text evidence="10">Lacks conserved residue(s) required for the propagation of feature annotation.</text>
</comment>
<dbReference type="PROSITE" id="PS00420">
    <property type="entry name" value="SRCR_1"/>
    <property type="match status" value="3"/>
</dbReference>
<dbReference type="EMBL" id="VSWD01000007">
    <property type="protein sequence ID" value="KAK3097898.1"/>
    <property type="molecule type" value="Genomic_DNA"/>
</dbReference>
<feature type="domain" description="SRCR" evidence="13">
    <location>
        <begin position="678"/>
        <end position="796"/>
    </location>
</feature>
<evidence type="ECO:0000256" key="11">
    <source>
        <dbReference type="SAM" id="MobiDB-lite"/>
    </source>
</evidence>
<name>A0AA88Y4H0_PINIB</name>
<evidence type="ECO:0000256" key="2">
    <source>
        <dbReference type="ARBA" id="ARBA00022692"/>
    </source>
</evidence>